<evidence type="ECO:0000259" key="1">
    <source>
        <dbReference type="Pfam" id="PF01965"/>
    </source>
</evidence>
<dbReference type="PANTHER" id="PTHR43130:SF2">
    <property type="entry name" value="DJ-1_PFPI DOMAIN-CONTAINING PROTEIN"/>
    <property type="match status" value="1"/>
</dbReference>
<dbReference type="Gene3D" id="3.40.50.880">
    <property type="match status" value="1"/>
</dbReference>
<evidence type="ECO:0000313" key="2">
    <source>
        <dbReference type="EMBL" id="QGG49820.1"/>
    </source>
</evidence>
<dbReference type="Proteomes" id="UP000373269">
    <property type="component" value="Chromosome"/>
</dbReference>
<proteinExistence type="predicted"/>
<name>A0ABX6D4V8_9BACI</name>
<dbReference type="RefSeq" id="WP_369594465.1">
    <property type="nucleotide sequence ID" value="NZ_CP045835.1"/>
</dbReference>
<dbReference type="EMBL" id="CP045835">
    <property type="protein sequence ID" value="QGG49820.1"/>
    <property type="molecule type" value="Genomic_DNA"/>
</dbReference>
<reference evidence="2 3" key="1">
    <citation type="submission" date="2019-11" db="EMBL/GenBank/DDBJ databases">
        <title>Whole Genome Sequencing and Comparative Genomic Analyses of Lysinibacillus pakistanensis LZH-9, a Halotolerant Strain with Excellent COD Removal Capability.</title>
        <authorList>
            <person name="Zhou H."/>
        </authorList>
    </citation>
    <scope>NUCLEOTIDE SEQUENCE [LARGE SCALE GENOMIC DNA]</scope>
    <source>
        <strain evidence="2 3">LZH-9</strain>
    </source>
</reference>
<accession>A0ABX6D4V8</accession>
<dbReference type="CDD" id="cd03139">
    <property type="entry name" value="GATase1_PfpI_2"/>
    <property type="match status" value="1"/>
</dbReference>
<dbReference type="InterPro" id="IPR052158">
    <property type="entry name" value="INH-QAR"/>
</dbReference>
<sequence>MEIVIMLYDGVTVLDAFGPYEVLRIGEGSTIKFVAKNKGLIQLDSKMGYVHADYSFSEVASADILVIPGGYQQNPMNDKETLDWIRKIHETTKYTTTVCTGSLILGAAGLLNGIEATSHWATYDILHSLGAIPTEGRVIRHGKIITAAGVSAGIDMALNLVAWEWGEDAGKAAQLILEYDPQPPFDSGSPKKASPQLLEQVSAKIKEIEKQKTETDW</sequence>
<keyword evidence="3" id="KW-1185">Reference proteome</keyword>
<dbReference type="Pfam" id="PF01965">
    <property type="entry name" value="DJ-1_PfpI"/>
    <property type="match status" value="1"/>
</dbReference>
<feature type="domain" description="DJ-1/PfpI" evidence="1">
    <location>
        <begin position="2"/>
        <end position="161"/>
    </location>
</feature>
<dbReference type="SUPFAM" id="SSF52317">
    <property type="entry name" value="Class I glutamine amidotransferase-like"/>
    <property type="match status" value="1"/>
</dbReference>
<dbReference type="InterPro" id="IPR002818">
    <property type="entry name" value="DJ-1/PfpI"/>
</dbReference>
<gene>
    <name evidence="2" type="ORF">GDS87_02230</name>
</gene>
<evidence type="ECO:0000313" key="3">
    <source>
        <dbReference type="Proteomes" id="UP000373269"/>
    </source>
</evidence>
<dbReference type="InterPro" id="IPR029062">
    <property type="entry name" value="Class_I_gatase-like"/>
</dbReference>
<organism evidence="2 3">
    <name type="scientific">Lysinibacillus pakistanensis</name>
    <dbReference type="NCBI Taxonomy" id="759811"/>
    <lineage>
        <taxon>Bacteria</taxon>
        <taxon>Bacillati</taxon>
        <taxon>Bacillota</taxon>
        <taxon>Bacilli</taxon>
        <taxon>Bacillales</taxon>
        <taxon>Bacillaceae</taxon>
        <taxon>Lysinibacillus</taxon>
    </lineage>
</organism>
<protein>
    <submittedName>
        <fullName evidence="2">DJ-1/PfpI family protein</fullName>
    </submittedName>
</protein>
<dbReference type="PANTHER" id="PTHR43130">
    <property type="entry name" value="ARAC-FAMILY TRANSCRIPTIONAL REGULATOR"/>
    <property type="match status" value="1"/>
</dbReference>